<dbReference type="AlphaFoldDB" id="A0A0P1EUM1"/>
<evidence type="ECO:0000313" key="6">
    <source>
        <dbReference type="EMBL" id="CUH54278.1"/>
    </source>
</evidence>
<dbReference type="Gene3D" id="1.20.120.550">
    <property type="entry name" value="Membrane associated eicosanoid/glutathione metabolism-like domain"/>
    <property type="match status" value="1"/>
</dbReference>
<keyword evidence="4 5" id="KW-0472">Membrane</keyword>
<feature type="transmembrane region" description="Helical" evidence="5">
    <location>
        <begin position="6"/>
        <end position="25"/>
    </location>
</feature>
<evidence type="ECO:0000256" key="2">
    <source>
        <dbReference type="ARBA" id="ARBA00022692"/>
    </source>
</evidence>
<gene>
    <name evidence="6" type="ORF">SHM7688_03748</name>
</gene>
<proteinExistence type="predicted"/>
<comment type="subcellular location">
    <subcellularLocation>
        <location evidence="1">Membrane</location>
    </subcellularLocation>
</comment>
<evidence type="ECO:0000256" key="4">
    <source>
        <dbReference type="ARBA" id="ARBA00023136"/>
    </source>
</evidence>
<accession>A0A0P1EUM1</accession>
<dbReference type="PANTHER" id="PTHR35371">
    <property type="entry name" value="INNER MEMBRANE PROTEIN"/>
    <property type="match status" value="1"/>
</dbReference>
<organism evidence="6 7">
    <name type="scientific">Shimia marina</name>
    <dbReference type="NCBI Taxonomy" id="321267"/>
    <lineage>
        <taxon>Bacteria</taxon>
        <taxon>Pseudomonadati</taxon>
        <taxon>Pseudomonadota</taxon>
        <taxon>Alphaproteobacteria</taxon>
        <taxon>Rhodobacterales</taxon>
        <taxon>Roseobacteraceae</taxon>
    </lineage>
</organism>
<name>A0A0P1EUM1_9RHOB</name>
<reference evidence="6 7" key="1">
    <citation type="submission" date="2015-09" db="EMBL/GenBank/DDBJ databases">
        <authorList>
            <consortium name="Swine Surveillance"/>
        </authorList>
    </citation>
    <scope>NUCLEOTIDE SEQUENCE [LARGE SCALE GENOMIC DNA]</scope>
    <source>
        <strain evidence="6 7">CECT 7688</strain>
    </source>
</reference>
<dbReference type="SUPFAM" id="SSF161084">
    <property type="entry name" value="MAPEG domain-like"/>
    <property type="match status" value="1"/>
</dbReference>
<dbReference type="InterPro" id="IPR001129">
    <property type="entry name" value="Membr-assoc_MAPEG"/>
</dbReference>
<dbReference type="RefSeq" id="WP_058241414.1">
    <property type="nucleotide sequence ID" value="NZ_CYPW01000040.1"/>
</dbReference>
<dbReference type="OrthoDB" id="7743618at2"/>
<evidence type="ECO:0000256" key="3">
    <source>
        <dbReference type="ARBA" id="ARBA00022989"/>
    </source>
</evidence>
<dbReference type="GO" id="GO:0016020">
    <property type="term" value="C:membrane"/>
    <property type="evidence" value="ECO:0007669"/>
    <property type="project" value="UniProtKB-SubCell"/>
</dbReference>
<protein>
    <submittedName>
        <fullName evidence="6">MAPEG family protein</fullName>
    </submittedName>
</protein>
<dbReference type="PANTHER" id="PTHR35371:SF1">
    <property type="entry name" value="BLR7753 PROTEIN"/>
    <property type="match status" value="1"/>
</dbReference>
<dbReference type="STRING" id="321267.SHM7688_03748"/>
<keyword evidence="2 5" id="KW-0812">Transmembrane</keyword>
<feature type="transmembrane region" description="Helical" evidence="5">
    <location>
        <begin position="111"/>
        <end position="128"/>
    </location>
</feature>
<sequence>MTYELTILTYAALLWGGQFFAYLAVSHGKMDLNWAMGPRDEDGKRPGASGRMHRALSNHTEGLVLFGIAALVVTLSGQSSSVTTGCATAYLAARLLYVPAYALGWQPWRTLIWMAGFFATMAMLIAALI</sequence>
<evidence type="ECO:0000256" key="5">
    <source>
        <dbReference type="SAM" id="Phobius"/>
    </source>
</evidence>
<keyword evidence="7" id="KW-1185">Reference proteome</keyword>
<dbReference type="Proteomes" id="UP000054823">
    <property type="component" value="Unassembled WGS sequence"/>
</dbReference>
<dbReference type="Pfam" id="PF01124">
    <property type="entry name" value="MAPEG"/>
    <property type="match status" value="1"/>
</dbReference>
<dbReference type="InterPro" id="IPR023352">
    <property type="entry name" value="MAPEG-like_dom_sf"/>
</dbReference>
<keyword evidence="3 5" id="KW-1133">Transmembrane helix</keyword>
<evidence type="ECO:0000256" key="1">
    <source>
        <dbReference type="ARBA" id="ARBA00004370"/>
    </source>
</evidence>
<dbReference type="EMBL" id="CYPW01000040">
    <property type="protein sequence ID" value="CUH54278.1"/>
    <property type="molecule type" value="Genomic_DNA"/>
</dbReference>
<evidence type="ECO:0000313" key="7">
    <source>
        <dbReference type="Proteomes" id="UP000054823"/>
    </source>
</evidence>